<dbReference type="SUPFAM" id="SSF109854">
    <property type="entry name" value="DinB/YfiT-like putative metalloenzymes"/>
    <property type="match status" value="1"/>
</dbReference>
<evidence type="ECO:0000313" key="2">
    <source>
        <dbReference type="Proteomes" id="UP000515297"/>
    </source>
</evidence>
<accession>A0A7G6VVH6</accession>
<dbReference type="EMBL" id="CP060052">
    <property type="protein sequence ID" value="QNE05741.1"/>
    <property type="molecule type" value="Genomic_DNA"/>
</dbReference>
<dbReference type="Pfam" id="PF09351">
    <property type="entry name" value="DUF1993"/>
    <property type="match status" value="1"/>
</dbReference>
<gene>
    <name evidence="1" type="ORF">H4O24_03425</name>
</gene>
<dbReference type="InterPro" id="IPR018531">
    <property type="entry name" value="DUF1993"/>
</dbReference>
<dbReference type="AlphaFoldDB" id="A0A7G6VVH6"/>
<dbReference type="PANTHER" id="PTHR36922:SF1">
    <property type="entry name" value="DUF1993 DOMAIN-CONTAINING PROTEIN"/>
    <property type="match status" value="1"/>
</dbReference>
<dbReference type="PANTHER" id="PTHR36922">
    <property type="entry name" value="BLL2446 PROTEIN"/>
    <property type="match status" value="1"/>
</dbReference>
<organism evidence="1 2">
    <name type="scientific">Croceicoccus marinus</name>
    <dbReference type="NCBI Taxonomy" id="450378"/>
    <lineage>
        <taxon>Bacteria</taxon>
        <taxon>Pseudomonadati</taxon>
        <taxon>Pseudomonadota</taxon>
        <taxon>Alphaproteobacteria</taxon>
        <taxon>Sphingomonadales</taxon>
        <taxon>Erythrobacteraceae</taxon>
        <taxon>Croceicoccus</taxon>
    </lineage>
</organism>
<dbReference type="RefSeq" id="WP_185884807.1">
    <property type="nucleotide sequence ID" value="NZ_CP060052.1"/>
</dbReference>
<dbReference type="Proteomes" id="UP000515297">
    <property type="component" value="Chromosome"/>
</dbReference>
<evidence type="ECO:0000313" key="1">
    <source>
        <dbReference type="EMBL" id="QNE05741.1"/>
    </source>
</evidence>
<dbReference type="InterPro" id="IPR034660">
    <property type="entry name" value="DinB/YfiT-like"/>
</dbReference>
<proteinExistence type="predicted"/>
<sequence>MSFTNLLAPTYVPMLTAMSAWLDKAMAQMPGDEAEALLSARLAEDMYPLATQLRFACVQALEGVHRLQGKPFPARIGELVQQGRDAGERPGSIAEAQAVIAATIAEVESLDAGALDADPDSAIVHELPNGMVLDLTAQQYARDWAIPQFYFHVMIAYAILRHRGVEIGKADYCAHVLPFLRPVPQEA</sequence>
<protein>
    <submittedName>
        <fullName evidence="1">DUF1993 domain-containing protein</fullName>
    </submittedName>
</protein>
<dbReference type="Gene3D" id="1.20.120.450">
    <property type="entry name" value="dinb family like domain"/>
    <property type="match status" value="1"/>
</dbReference>
<name>A0A7G6VVH6_9SPHN</name>
<reference evidence="1 2" key="1">
    <citation type="submission" date="2020-08" db="EMBL/GenBank/DDBJ databases">
        <authorList>
            <person name="Liu G."/>
            <person name="Sun C."/>
        </authorList>
    </citation>
    <scope>NUCLEOTIDE SEQUENCE [LARGE SCALE GENOMIC DNA]</scope>
    <source>
        <strain evidence="1 2">OT19</strain>
    </source>
</reference>